<dbReference type="SMART" id="SM00825">
    <property type="entry name" value="PKS_KS"/>
    <property type="match status" value="1"/>
</dbReference>
<dbReference type="Gene3D" id="3.40.47.10">
    <property type="match status" value="1"/>
</dbReference>
<evidence type="ECO:0000256" key="3">
    <source>
        <dbReference type="ARBA" id="ARBA00022679"/>
    </source>
</evidence>
<dbReference type="InterPro" id="IPR016039">
    <property type="entry name" value="Thiolase-like"/>
</dbReference>
<proteinExistence type="inferred from homology"/>
<dbReference type="AlphaFoldDB" id="A0AAE9GU70"/>
<keyword evidence="3 4" id="KW-0808">Transferase</keyword>
<evidence type="ECO:0000256" key="1">
    <source>
        <dbReference type="ARBA" id="ARBA00005194"/>
    </source>
</evidence>
<dbReference type="Pfam" id="PF02801">
    <property type="entry name" value="Ketoacyl-synt_C"/>
    <property type="match status" value="1"/>
</dbReference>
<protein>
    <submittedName>
        <fullName evidence="6">3-oxoacyl-[acyl-carrier-protein] synthase-1</fullName>
    </submittedName>
    <submittedName>
        <fullName evidence="7">Beta-ketoacyl synthase</fullName>
    </submittedName>
</protein>
<dbReference type="GO" id="GO:0006633">
    <property type="term" value="P:fatty acid biosynthetic process"/>
    <property type="evidence" value="ECO:0007669"/>
    <property type="project" value="TreeGrafter"/>
</dbReference>
<evidence type="ECO:0000259" key="5">
    <source>
        <dbReference type="PROSITE" id="PS52004"/>
    </source>
</evidence>
<keyword evidence="8" id="KW-1185">Reference proteome</keyword>
<dbReference type="InterPro" id="IPR014030">
    <property type="entry name" value="Ketoacyl_synth_N"/>
</dbReference>
<comment type="similarity">
    <text evidence="2 4">Belongs to the thiolase-like superfamily. Beta-ketoacyl-ACP synthases family.</text>
</comment>
<comment type="pathway">
    <text evidence="1">Lipid metabolism; fatty acid biosynthesis.</text>
</comment>
<reference evidence="7" key="3">
    <citation type="journal article" date="2022" name="Res Sq">
        <title>Evolution of multicellular longitudinally dividing oral cavity symbionts (Neisseriaceae).</title>
        <authorList>
            <person name="Nyongesa S."/>
            <person name="Weber P."/>
            <person name="Bernet E."/>
            <person name="Pullido F."/>
            <person name="Nieckarz M."/>
            <person name="Delaby M."/>
            <person name="Nieves C."/>
            <person name="Viehboeck T."/>
            <person name="Krause N."/>
            <person name="Rivera-Millot A."/>
            <person name="Nakamura A."/>
            <person name="Vischer N."/>
            <person name="VanNieuwenhze M."/>
            <person name="Brun Y."/>
            <person name="Cava F."/>
            <person name="Bulgheresi S."/>
            <person name="Veyrier F."/>
        </authorList>
    </citation>
    <scope>NUCLEOTIDE SEQUENCE</scope>
    <source>
        <strain evidence="7">1258/02</strain>
    </source>
</reference>
<dbReference type="GO" id="GO:0004315">
    <property type="term" value="F:3-oxoacyl-[acyl-carrier-protein] synthase activity"/>
    <property type="evidence" value="ECO:0007669"/>
    <property type="project" value="TreeGrafter"/>
</dbReference>
<reference evidence="6 8" key="1">
    <citation type="submission" date="2019-03" db="EMBL/GenBank/DDBJ databases">
        <title>Genomic Encyclopedia of Type Strains, Phase IV (KMG-IV): sequencing the most valuable type-strain genomes for metagenomic binning, comparative biology and taxonomic classification.</title>
        <authorList>
            <person name="Goeker M."/>
        </authorList>
    </citation>
    <scope>NUCLEOTIDE SEQUENCE [LARGE SCALE GENOMIC DNA]</scope>
    <source>
        <strain evidence="6 8">DSM 17474</strain>
    </source>
</reference>
<dbReference type="PANTHER" id="PTHR11712:SF336">
    <property type="entry name" value="3-OXOACYL-[ACYL-CARRIER-PROTEIN] SYNTHASE, MITOCHONDRIAL"/>
    <property type="match status" value="1"/>
</dbReference>
<dbReference type="KEGG" id="usu:LVJ78_10530"/>
<gene>
    <name evidence="6" type="ORF">EV680_1239</name>
    <name evidence="7" type="ORF">LVJ78_10530</name>
</gene>
<dbReference type="InterPro" id="IPR020841">
    <property type="entry name" value="PKS_Beta-ketoAc_synthase_dom"/>
</dbReference>
<evidence type="ECO:0000313" key="9">
    <source>
        <dbReference type="Proteomes" id="UP000829756"/>
    </source>
</evidence>
<dbReference type="EMBL" id="CP091507">
    <property type="protein sequence ID" value="UOO79116.1"/>
    <property type="molecule type" value="Genomic_DNA"/>
</dbReference>
<dbReference type="InterPro" id="IPR000794">
    <property type="entry name" value="Beta-ketoacyl_synthase"/>
</dbReference>
<evidence type="ECO:0000313" key="6">
    <source>
        <dbReference type="EMBL" id="TCP02715.1"/>
    </source>
</evidence>
<accession>A0AAE9GU70</accession>
<dbReference type="Pfam" id="PF00109">
    <property type="entry name" value="ketoacyl-synt"/>
    <property type="match status" value="1"/>
</dbReference>
<evidence type="ECO:0000313" key="8">
    <source>
        <dbReference type="Proteomes" id="UP000294721"/>
    </source>
</evidence>
<evidence type="ECO:0000313" key="7">
    <source>
        <dbReference type="EMBL" id="UOO79116.1"/>
    </source>
</evidence>
<organism evidence="7 9">
    <name type="scientific">Uruburuella suis</name>
    <dbReference type="NCBI Taxonomy" id="252130"/>
    <lineage>
        <taxon>Bacteria</taxon>
        <taxon>Pseudomonadati</taxon>
        <taxon>Pseudomonadota</taxon>
        <taxon>Betaproteobacteria</taxon>
        <taxon>Neisseriales</taxon>
        <taxon>Neisseriaceae</taxon>
        <taxon>Uruburuella</taxon>
    </lineage>
</organism>
<dbReference type="SUPFAM" id="SSF53901">
    <property type="entry name" value="Thiolase-like"/>
    <property type="match status" value="1"/>
</dbReference>
<dbReference type="PANTHER" id="PTHR11712">
    <property type="entry name" value="POLYKETIDE SYNTHASE-RELATED"/>
    <property type="match status" value="1"/>
</dbReference>
<reference evidence="7" key="2">
    <citation type="submission" date="2021-12" db="EMBL/GenBank/DDBJ databases">
        <authorList>
            <person name="Veyrier F.J."/>
        </authorList>
    </citation>
    <scope>NUCLEOTIDE SEQUENCE</scope>
    <source>
        <strain evidence="7">1258/02</strain>
    </source>
</reference>
<dbReference type="RefSeq" id="WP_132954344.1">
    <property type="nucleotide sequence ID" value="NZ_CALJUB010000176.1"/>
</dbReference>
<dbReference type="EMBL" id="SLXE01000023">
    <property type="protein sequence ID" value="TCP02715.1"/>
    <property type="molecule type" value="Genomic_DNA"/>
</dbReference>
<evidence type="ECO:0000256" key="2">
    <source>
        <dbReference type="ARBA" id="ARBA00008467"/>
    </source>
</evidence>
<name>A0AAE9GU70_9NEIS</name>
<dbReference type="PROSITE" id="PS52004">
    <property type="entry name" value="KS3_2"/>
    <property type="match status" value="1"/>
</dbReference>
<feature type="domain" description="Ketosynthase family 3 (KS3)" evidence="5">
    <location>
        <begin position="1"/>
        <end position="375"/>
    </location>
</feature>
<dbReference type="InterPro" id="IPR014031">
    <property type="entry name" value="Ketoacyl_synth_C"/>
</dbReference>
<dbReference type="Proteomes" id="UP000829756">
    <property type="component" value="Chromosome"/>
</dbReference>
<evidence type="ECO:0000256" key="4">
    <source>
        <dbReference type="RuleBase" id="RU003694"/>
    </source>
</evidence>
<dbReference type="Proteomes" id="UP000294721">
    <property type="component" value="Unassembled WGS sequence"/>
</dbReference>
<sequence length="377" mass="39497">MNIAIRAATLQCAQSRNGQMHAFSDSDGLYPLHTPAAPAERSLSFLGRHITLPYFNTFAAAKLSAADLFDILYQHLSQAALQAGWPSESLANTPIFIGSTAYLMSEREQMLNPGYVSEIGLDTGRHSLTHVAEHFHHRLGNPDIFSFATSCTSSANALCYAVKMLRAGWCQRALVLGFENFNALTFEHFHAMGLLADTPAYTPFAQAGGFICGEAAACLALECGSGAATLRGIAGGTDTLGLTHTDSAAVKRVMQAALSDAAAQPGQIRLVKTHGIGSAAADEAEAAALHALLPNTPRAALKPFIGHTLGAAAIIETALLLSCLHQSALPPLPAAAAYAQTDAPLAAHGLTLGSGLYLMNFFGFGGSNTSIILEHRA</sequence>